<sequence length="319" mass="35144">MQPVWIPEYEYDADSDGDDDASSVDDNDDTFRWAPPSHQAEQQPPMFLDLSRKRPLHCVESDNGESAYRSALAGAQRRMRQRRQRQQSDVAVESSIHPAIDASATLWCPSRRFDGSNSSNNSRSDNASTGSKPVPPRPTQMDLSRALVDYLRQSRGCYQNADTSSPTLVSTESTKPDHTQPSDHSDDNDERRIHRSTTPVLLKHALDFTSTPRVLLESAPPYRTVHANAAFGQLRVLPRDASDVPTTTETHRSLATAIRALVGNTTDVTVHPVSPDPQGVNVSHYLIQLEQQQLNSTVAANGADKRQPLLVSTSAQTVG</sequence>
<accession>A0A8J9SYZ4</accession>
<evidence type="ECO:0000256" key="1">
    <source>
        <dbReference type="SAM" id="MobiDB-lite"/>
    </source>
</evidence>
<feature type="compositionally biased region" description="Basic and acidic residues" evidence="1">
    <location>
        <begin position="174"/>
        <end position="192"/>
    </location>
</feature>
<protein>
    <submittedName>
        <fullName evidence="2">Uncharacterized protein</fullName>
    </submittedName>
</protein>
<feature type="region of interest" description="Disordered" evidence="1">
    <location>
        <begin position="157"/>
        <end position="193"/>
    </location>
</feature>
<reference evidence="2" key="1">
    <citation type="submission" date="2022-02" db="EMBL/GenBank/DDBJ databases">
        <authorList>
            <person name="Giguere J D."/>
        </authorList>
    </citation>
    <scope>NUCLEOTIDE SEQUENCE</scope>
    <source>
        <strain evidence="2">CCAP 1055/1</strain>
    </source>
</reference>
<feature type="region of interest" description="Disordered" evidence="1">
    <location>
        <begin position="60"/>
        <end position="96"/>
    </location>
</feature>
<gene>
    <name evidence="2" type="ORF">PTTT1_LOCUS30176</name>
</gene>
<feature type="compositionally biased region" description="Acidic residues" evidence="1">
    <location>
        <begin position="9"/>
        <end position="28"/>
    </location>
</feature>
<feature type="region of interest" description="Disordered" evidence="1">
    <location>
        <begin position="114"/>
        <end position="140"/>
    </location>
</feature>
<dbReference type="Proteomes" id="UP000836788">
    <property type="component" value="Chromosome 20"/>
</dbReference>
<dbReference type="EMBL" id="OU594961">
    <property type="protein sequence ID" value="CAG9285780.1"/>
    <property type="molecule type" value="Genomic_DNA"/>
</dbReference>
<dbReference type="AlphaFoldDB" id="A0A8J9SYZ4"/>
<evidence type="ECO:0000313" key="2">
    <source>
        <dbReference type="EMBL" id="CAG9285780.1"/>
    </source>
</evidence>
<proteinExistence type="predicted"/>
<feature type="compositionally biased region" description="Low complexity" evidence="1">
    <location>
        <begin position="115"/>
        <end position="128"/>
    </location>
</feature>
<name>A0A8J9SYZ4_PHATR</name>
<organism evidence="2">
    <name type="scientific">Phaeodactylum tricornutum</name>
    <name type="common">Diatom</name>
    <dbReference type="NCBI Taxonomy" id="2850"/>
    <lineage>
        <taxon>Eukaryota</taxon>
        <taxon>Sar</taxon>
        <taxon>Stramenopiles</taxon>
        <taxon>Ochrophyta</taxon>
        <taxon>Bacillariophyta</taxon>
        <taxon>Bacillariophyceae</taxon>
        <taxon>Bacillariophycidae</taxon>
        <taxon>Naviculales</taxon>
        <taxon>Phaeodactylaceae</taxon>
        <taxon>Phaeodactylum</taxon>
    </lineage>
</organism>
<feature type="compositionally biased region" description="Polar residues" evidence="1">
    <location>
        <begin position="157"/>
        <end position="173"/>
    </location>
</feature>
<feature type="region of interest" description="Disordered" evidence="1">
    <location>
        <begin position="1"/>
        <end position="45"/>
    </location>
</feature>